<evidence type="ECO:0000256" key="1">
    <source>
        <dbReference type="SAM" id="MobiDB-lite"/>
    </source>
</evidence>
<feature type="compositionally biased region" description="Low complexity" evidence="1">
    <location>
        <begin position="18"/>
        <end position="31"/>
    </location>
</feature>
<evidence type="ECO:0000313" key="2">
    <source>
        <dbReference type="EMBL" id="ORX61786.1"/>
    </source>
</evidence>
<reference evidence="2 3" key="1">
    <citation type="submission" date="2016-07" db="EMBL/GenBank/DDBJ databases">
        <title>Pervasive Adenine N6-methylation of Active Genes in Fungi.</title>
        <authorList>
            <consortium name="DOE Joint Genome Institute"/>
            <person name="Mondo S.J."/>
            <person name="Dannebaum R.O."/>
            <person name="Kuo R.C."/>
            <person name="Labutti K."/>
            <person name="Haridas S."/>
            <person name="Kuo A."/>
            <person name="Salamov A."/>
            <person name="Ahrendt S.R."/>
            <person name="Lipzen A."/>
            <person name="Sullivan W."/>
            <person name="Andreopoulos W.B."/>
            <person name="Clum A."/>
            <person name="Lindquist E."/>
            <person name="Daum C."/>
            <person name="Ramamoorthy G.K."/>
            <person name="Gryganskyi A."/>
            <person name="Culley D."/>
            <person name="Magnuson J.K."/>
            <person name="James T.Y."/>
            <person name="O'Malley M.A."/>
            <person name="Stajich J.E."/>
            <person name="Spatafora J.W."/>
            <person name="Visel A."/>
            <person name="Grigoriev I.V."/>
        </authorList>
    </citation>
    <scope>NUCLEOTIDE SEQUENCE [LARGE SCALE GENOMIC DNA]</scope>
    <source>
        <strain evidence="2 3">NRRL 3301</strain>
    </source>
</reference>
<comment type="caution">
    <text evidence="2">The sequence shown here is derived from an EMBL/GenBank/DDBJ whole genome shotgun (WGS) entry which is preliminary data.</text>
</comment>
<protein>
    <submittedName>
        <fullName evidence="2">Uncharacterized protein</fullName>
    </submittedName>
</protein>
<feature type="compositionally biased region" description="Basic residues" evidence="1">
    <location>
        <begin position="1"/>
        <end position="10"/>
    </location>
</feature>
<keyword evidence="3" id="KW-1185">Reference proteome</keyword>
<gene>
    <name evidence="2" type="ORF">DM01DRAFT_1129536</name>
</gene>
<accession>A0A1X2GUX3</accession>
<dbReference type="AlphaFoldDB" id="A0A1X2GUX3"/>
<feature type="region of interest" description="Disordered" evidence="1">
    <location>
        <begin position="1"/>
        <end position="33"/>
    </location>
</feature>
<name>A0A1X2GUX3_9FUNG</name>
<proteinExistence type="predicted"/>
<evidence type="ECO:0000313" key="3">
    <source>
        <dbReference type="Proteomes" id="UP000242146"/>
    </source>
</evidence>
<sequence length="331" mass="36240">MQRSKGRKRQNLGFFNKSKTSSSDTTSLCSSGNLSMVGASRAKRASRSSHLTVISEAPDSALQHHCPAADQPPMPYLVDDAFRHPFPTYTDYCAGSNMAPYSSSRPATHAASFFGNFRVPGNQPSPLAQQPPSCQIPFHHPFMTDPSVSDHPVPYQRLYPKVHQASGNGNGQTNATPVMTANAHPFSYQLQGVSSVPLAHLPPTPITPIVDQQDPYTRPFKPLSSYLPDAVETRVSMRDLHRHLPLLSPSPQPSTRRSVVQPFAEVCRPPLLTPRPPEHAAQQGPIHSSGAMKSKYMSEKRSLNQIPVSAHTNVPFGVGLSPINAWPHRFH</sequence>
<dbReference type="EMBL" id="MCGT01000003">
    <property type="protein sequence ID" value="ORX61786.1"/>
    <property type="molecule type" value="Genomic_DNA"/>
</dbReference>
<organism evidence="2 3">
    <name type="scientific">Hesseltinella vesiculosa</name>
    <dbReference type="NCBI Taxonomy" id="101127"/>
    <lineage>
        <taxon>Eukaryota</taxon>
        <taxon>Fungi</taxon>
        <taxon>Fungi incertae sedis</taxon>
        <taxon>Mucoromycota</taxon>
        <taxon>Mucoromycotina</taxon>
        <taxon>Mucoromycetes</taxon>
        <taxon>Mucorales</taxon>
        <taxon>Cunninghamellaceae</taxon>
        <taxon>Hesseltinella</taxon>
    </lineage>
</organism>
<dbReference type="Proteomes" id="UP000242146">
    <property type="component" value="Unassembled WGS sequence"/>
</dbReference>